<dbReference type="GeneID" id="77333770"/>
<dbReference type="AlphaFoldDB" id="B5CL20"/>
<dbReference type="RefSeq" id="WP_005609609.1">
    <property type="nucleotide sequence ID" value="NZ_CP102292.1"/>
</dbReference>
<protein>
    <submittedName>
        <fullName evidence="1">Uncharacterized protein</fullName>
    </submittedName>
</protein>
<sequence length="51" mass="6127">MRKNSEEKPIDIISMEEYLKKRQVVRQPETVWEGWREKSASALKLADIFYV</sequence>
<reference evidence="1 2" key="2">
    <citation type="submission" date="2008-08" db="EMBL/GenBank/DDBJ databases">
        <authorList>
            <person name="Fulton L."/>
            <person name="Clifton S."/>
            <person name="Fulton B."/>
            <person name="Xu J."/>
            <person name="Minx P."/>
            <person name="Pepin K.H."/>
            <person name="Johnson M."/>
            <person name="Bhonagiri V."/>
            <person name="Nash W.E."/>
            <person name="Mardis E.R."/>
            <person name="Wilson R.K."/>
        </authorList>
    </citation>
    <scope>NUCLEOTIDE SEQUENCE [LARGE SCALE GENOMIC DNA]</scope>
    <source>
        <strain evidence="1 2">ATCC 29176</strain>
    </source>
</reference>
<name>B5CL20_9FIRM</name>
<comment type="caution">
    <text evidence="1">The sequence shown here is derived from an EMBL/GenBank/DDBJ whole genome shotgun (WGS) entry which is preliminary data.</text>
</comment>
<gene>
    <name evidence="1" type="ORF">RUMLAC_00139</name>
</gene>
<keyword evidence="2" id="KW-1185">Reference proteome</keyword>
<dbReference type="HOGENOM" id="CLU_3103472_0_0_9"/>
<evidence type="ECO:0000313" key="1">
    <source>
        <dbReference type="EMBL" id="EDY34083.1"/>
    </source>
</evidence>
<accession>B5CL20</accession>
<reference evidence="1 2" key="1">
    <citation type="submission" date="2008-08" db="EMBL/GenBank/DDBJ databases">
        <title>Draft genome sequence of Ruminococcus lactaris ATCC 29176.</title>
        <authorList>
            <person name="Sudarsanam P."/>
            <person name="Ley R."/>
            <person name="Guruge J."/>
            <person name="Turnbaugh P.J."/>
            <person name="Mahowald M."/>
            <person name="Liep D."/>
            <person name="Gordon J."/>
        </authorList>
    </citation>
    <scope>NUCLEOTIDE SEQUENCE [LARGE SCALE GENOMIC DNA]</scope>
    <source>
        <strain evidence="1 2">ATCC 29176</strain>
    </source>
</reference>
<organism evidence="1 2">
    <name type="scientific">[Ruminococcus] lactaris ATCC 29176</name>
    <dbReference type="NCBI Taxonomy" id="471875"/>
    <lineage>
        <taxon>Bacteria</taxon>
        <taxon>Bacillati</taxon>
        <taxon>Bacillota</taxon>
        <taxon>Clostridia</taxon>
        <taxon>Lachnospirales</taxon>
        <taxon>Lachnospiraceae</taxon>
        <taxon>Mediterraneibacter</taxon>
    </lineage>
</organism>
<dbReference type="Proteomes" id="UP000003254">
    <property type="component" value="Unassembled WGS sequence"/>
</dbReference>
<dbReference type="EMBL" id="ABOU02000006">
    <property type="protein sequence ID" value="EDY34083.1"/>
    <property type="molecule type" value="Genomic_DNA"/>
</dbReference>
<evidence type="ECO:0000313" key="2">
    <source>
        <dbReference type="Proteomes" id="UP000003254"/>
    </source>
</evidence>
<proteinExistence type="predicted"/>